<proteinExistence type="inferred from homology"/>
<dbReference type="RefSeq" id="WP_034361434.1">
    <property type="nucleotide sequence ID" value="NZ_CAJUDB010000001.1"/>
</dbReference>
<dbReference type="SUPFAM" id="SSF53383">
    <property type="entry name" value="PLP-dependent transferases"/>
    <property type="match status" value="1"/>
</dbReference>
<dbReference type="NCBIfam" id="NF004624">
    <property type="entry name" value="PRK05964.1"/>
    <property type="match status" value="1"/>
</dbReference>
<feature type="binding site" evidence="9">
    <location>
        <position position="405"/>
    </location>
    <ligand>
        <name>substrate</name>
    </ligand>
</feature>
<evidence type="ECO:0000256" key="7">
    <source>
        <dbReference type="ARBA" id="ARBA00022898"/>
    </source>
</evidence>
<dbReference type="GO" id="GO:0004015">
    <property type="term" value="F:adenosylmethionine-8-amino-7-oxononanoate transaminase activity"/>
    <property type="evidence" value="ECO:0007669"/>
    <property type="project" value="UniProtKB-UniRule"/>
</dbReference>
<dbReference type="EMBL" id="JRMQ02000002">
    <property type="protein sequence ID" value="TLE02679.1"/>
    <property type="molecule type" value="Genomic_DNA"/>
</dbReference>
<dbReference type="PROSITE" id="PS00600">
    <property type="entry name" value="AA_TRANSFER_CLASS_3"/>
    <property type="match status" value="1"/>
</dbReference>
<dbReference type="InterPro" id="IPR005814">
    <property type="entry name" value="Aminotrans_3"/>
</dbReference>
<evidence type="ECO:0000256" key="1">
    <source>
        <dbReference type="ARBA" id="ARBA00001933"/>
    </source>
</evidence>
<evidence type="ECO:0000313" key="10">
    <source>
        <dbReference type="EMBL" id="TLE02679.1"/>
    </source>
</evidence>
<comment type="pathway">
    <text evidence="2 9">Cofactor biosynthesis; biotin biosynthesis; 7,8-diaminononanoate from 8-amino-7-oxononanoate (SAM route): step 1/1.</text>
</comment>
<keyword evidence="9" id="KW-0963">Cytoplasm</keyword>
<dbReference type="PANTHER" id="PTHR42684:SF17">
    <property type="entry name" value="ADENOSYLMETHIONINE-8-AMINO-7-OXONONANOATE AMINOTRANSFERASE"/>
    <property type="match status" value="1"/>
</dbReference>
<dbReference type="PANTHER" id="PTHR42684">
    <property type="entry name" value="ADENOSYLMETHIONINE-8-AMINO-7-OXONONANOATE AMINOTRANSFERASE"/>
    <property type="match status" value="1"/>
</dbReference>
<dbReference type="GO" id="GO:0005737">
    <property type="term" value="C:cytoplasm"/>
    <property type="evidence" value="ECO:0007669"/>
    <property type="project" value="UniProtKB-SubCell"/>
</dbReference>
<dbReference type="Gene3D" id="3.90.1150.10">
    <property type="entry name" value="Aspartate Aminotransferase, domain 1"/>
    <property type="match status" value="1"/>
</dbReference>
<feature type="binding site" evidence="9">
    <location>
        <position position="318"/>
    </location>
    <ligand>
        <name>substrate</name>
    </ligand>
</feature>
<comment type="subunit">
    <text evidence="9">Homodimer.</text>
</comment>
<accession>A0A4U8TRT4</accession>
<name>A0A4U8TRT4_9HELI</name>
<feature type="modified residue" description="N6-(pyridoxal phosphate)lysine" evidence="9">
    <location>
        <position position="283"/>
    </location>
</feature>
<evidence type="ECO:0000256" key="9">
    <source>
        <dbReference type="HAMAP-Rule" id="MF_00834"/>
    </source>
</evidence>
<protein>
    <recommendedName>
        <fullName evidence="9">Adenosylmethionine-8-amino-7-oxononanoate aminotransferase</fullName>
        <ecNumber evidence="9">2.6.1.62</ecNumber>
    </recommendedName>
    <alternativeName>
        <fullName evidence="9">7,8-diamino-pelargonic acid aminotransferase</fullName>
        <shortName evidence="9">DAPA AT</shortName>
        <shortName evidence="9">DAPA aminotransferase</shortName>
    </alternativeName>
    <alternativeName>
        <fullName evidence="9">7,8-diaminononanoate synthase</fullName>
        <shortName evidence="9">DANS</shortName>
    </alternativeName>
    <alternativeName>
        <fullName evidence="9">Diaminopelargonic acid synthase</fullName>
    </alternativeName>
</protein>
<dbReference type="OrthoDB" id="9801834at2"/>
<evidence type="ECO:0000256" key="6">
    <source>
        <dbReference type="ARBA" id="ARBA00022756"/>
    </source>
</evidence>
<keyword evidence="11" id="KW-1185">Reference proteome</keyword>
<dbReference type="InterPro" id="IPR015422">
    <property type="entry name" value="PyrdxlP-dep_Trfase_small"/>
</dbReference>
<dbReference type="Proteomes" id="UP000029707">
    <property type="component" value="Unassembled WGS sequence"/>
</dbReference>
<keyword evidence="3 9" id="KW-0032">Aminotransferase</keyword>
<dbReference type="UniPathway" id="UPA00078">
    <property type="reaction ID" value="UER00160"/>
</dbReference>
<dbReference type="Gene3D" id="3.40.640.10">
    <property type="entry name" value="Type I PLP-dependent aspartate aminotransferase-like (Major domain)"/>
    <property type="match status" value="1"/>
</dbReference>
<feature type="binding site" evidence="9">
    <location>
        <position position="55"/>
    </location>
    <ligand>
        <name>substrate</name>
    </ligand>
</feature>
<dbReference type="HAMAP" id="MF_00834">
    <property type="entry name" value="BioA"/>
    <property type="match status" value="1"/>
</dbReference>
<evidence type="ECO:0000313" key="11">
    <source>
        <dbReference type="Proteomes" id="UP000029707"/>
    </source>
</evidence>
<keyword evidence="5 9" id="KW-0949">S-adenosyl-L-methionine</keyword>
<comment type="function">
    <text evidence="9">Catalyzes the transfer of the alpha-amino group from S-adenosyl-L-methionine (SAM) to 7-keto-8-aminopelargonic acid (KAPA) to form 7,8-diaminopelargonic acid (DAPA). It is the only aminotransferase known to utilize SAM as an amino donor.</text>
</comment>
<gene>
    <name evidence="9" type="primary">bioA</name>
    <name evidence="10" type="ORF">LS65_001775</name>
</gene>
<keyword evidence="7 9" id="KW-0663">Pyridoxal phosphate</keyword>
<dbReference type="NCBIfam" id="TIGR00508">
    <property type="entry name" value="bioA"/>
    <property type="match status" value="1"/>
</dbReference>
<comment type="subcellular location">
    <subcellularLocation>
        <location evidence="9">Cytoplasm</location>
    </subcellularLocation>
</comment>
<comment type="catalytic activity">
    <reaction evidence="8 9">
        <text>(8S)-8-amino-7-oxononanoate + S-adenosyl-L-methionine = S-adenosyl-4-methylsulfanyl-2-oxobutanoate + (7R,8S)-7,8-diammoniononanoate</text>
        <dbReference type="Rhea" id="RHEA:16861"/>
        <dbReference type="ChEBI" id="CHEBI:16490"/>
        <dbReference type="ChEBI" id="CHEBI:59789"/>
        <dbReference type="ChEBI" id="CHEBI:149468"/>
        <dbReference type="ChEBI" id="CHEBI:149469"/>
        <dbReference type="EC" id="2.6.1.62"/>
    </reaction>
</comment>
<dbReference type="CDD" id="cd00610">
    <property type="entry name" value="OAT_like"/>
    <property type="match status" value="1"/>
</dbReference>
<sequence>MNNAYFKSLDLAHIWHPCTQMKDHENVPLIPIKKANGMYLYDFDGAKYMDCVSSWWVNLFGHCNGHIASAIKSQVDELAHIILAGFSHEQIITLSQRLCALLGGRFNKCFYADNGSSAIEVALKMSFHYHLNLGQKRNKFLSLSNSYHGETLGALSVGDVALYKRTYEPLLLDCLITPVPIANTQESVSDFENAHFHKELESLEQILNAQGEHICAFILEPLIQCAGNMNMYSTQFIDEAIKLCRAFGVQIIFDEIAVGFGRSGTLFAMEQCEEKPDFICLSKGITGGFLPLSVVVTNDEIYNAFYAEYETQRAFLHSHSYTGNALACAAANAVLDIFEKDNIIEKNRTLSAYIAKEFESLKQFAFLGNFRQKGMVYAFDILSQKRERAGLWVFQKALQKSLLLRPLGNTIYFMPPYIITQQQIRYVRESLEEIFREF</sequence>
<dbReference type="InterPro" id="IPR015424">
    <property type="entry name" value="PyrdxlP-dep_Trfase"/>
</dbReference>
<evidence type="ECO:0000256" key="4">
    <source>
        <dbReference type="ARBA" id="ARBA00022679"/>
    </source>
</evidence>
<dbReference type="InterPro" id="IPR049704">
    <property type="entry name" value="Aminotrans_3_PPA_site"/>
</dbReference>
<keyword evidence="6 9" id="KW-0093">Biotin biosynthesis</keyword>
<comment type="similarity">
    <text evidence="9">Belongs to the class-III pyridoxal-phosphate-dependent aminotransferase family. BioA subfamily.</text>
</comment>
<dbReference type="EC" id="2.6.1.62" evidence="9"/>
<feature type="binding site" evidence="9">
    <location>
        <begin position="319"/>
        <end position="320"/>
    </location>
    <ligand>
        <name>pyridoxal 5'-phosphate</name>
        <dbReference type="ChEBI" id="CHEBI:597326"/>
    </ligand>
</feature>
<dbReference type="GO" id="GO:0030170">
    <property type="term" value="F:pyridoxal phosphate binding"/>
    <property type="evidence" value="ECO:0007669"/>
    <property type="project" value="UniProtKB-UniRule"/>
</dbReference>
<keyword evidence="4 9" id="KW-0808">Transferase</keyword>
<comment type="caution">
    <text evidence="10">The sequence shown here is derived from an EMBL/GenBank/DDBJ whole genome shotgun (WGS) entry which is preliminary data.</text>
</comment>
<dbReference type="PIRSF" id="PIRSF000521">
    <property type="entry name" value="Transaminase_4ab_Lys_Orn"/>
    <property type="match status" value="1"/>
</dbReference>
<feature type="binding site" evidence="9">
    <location>
        <position position="254"/>
    </location>
    <ligand>
        <name>pyridoxal 5'-phosphate</name>
        <dbReference type="ChEBI" id="CHEBI:597326"/>
    </ligand>
</feature>
<evidence type="ECO:0000256" key="8">
    <source>
        <dbReference type="ARBA" id="ARBA00048449"/>
    </source>
</evidence>
<evidence type="ECO:0000256" key="2">
    <source>
        <dbReference type="ARBA" id="ARBA00005063"/>
    </source>
</evidence>
<dbReference type="GO" id="GO:0009102">
    <property type="term" value="P:biotin biosynthetic process"/>
    <property type="evidence" value="ECO:0007669"/>
    <property type="project" value="UniProtKB-UniRule"/>
</dbReference>
<dbReference type="STRING" id="425400.LS65_04065"/>
<dbReference type="Pfam" id="PF00202">
    <property type="entry name" value="Aminotran_3"/>
    <property type="match status" value="1"/>
</dbReference>
<reference evidence="10 11" key="1">
    <citation type="journal article" date="2014" name="Genome Announc.">
        <title>Draft genome sequences of eight enterohepatic helicobacter species isolated from both laboratory and wild rodents.</title>
        <authorList>
            <person name="Sheh A."/>
            <person name="Shen Z."/>
            <person name="Fox J.G."/>
        </authorList>
    </citation>
    <scope>NUCLEOTIDE SEQUENCE [LARGE SCALE GENOMIC DNA]</scope>
    <source>
        <strain evidence="10 11">MIT 01-6451</strain>
    </source>
</reference>
<feature type="binding site" evidence="9">
    <location>
        <position position="283"/>
    </location>
    <ligand>
        <name>substrate</name>
    </ligand>
</feature>
<dbReference type="InterPro" id="IPR015421">
    <property type="entry name" value="PyrdxlP-dep_Trfase_major"/>
</dbReference>
<evidence type="ECO:0000256" key="5">
    <source>
        <dbReference type="ARBA" id="ARBA00022691"/>
    </source>
</evidence>
<organism evidence="10 11">
    <name type="scientific">Helicobacter japonicus</name>
    <dbReference type="NCBI Taxonomy" id="425400"/>
    <lineage>
        <taxon>Bacteria</taxon>
        <taxon>Pseudomonadati</taxon>
        <taxon>Campylobacterota</taxon>
        <taxon>Epsilonproteobacteria</taxon>
        <taxon>Campylobacterales</taxon>
        <taxon>Helicobacteraceae</taxon>
        <taxon>Helicobacter</taxon>
    </lineage>
</organism>
<feature type="site" description="Participates in the substrate recognition with KAPA and in a stacking interaction with the adenine ring of SAM" evidence="9">
    <location>
        <position position="18"/>
    </location>
</feature>
<comment type="cofactor">
    <cofactor evidence="1 9">
        <name>pyridoxal 5'-phosphate</name>
        <dbReference type="ChEBI" id="CHEBI:597326"/>
    </cofactor>
</comment>
<dbReference type="AlphaFoldDB" id="A0A4U8TRT4"/>
<evidence type="ECO:0000256" key="3">
    <source>
        <dbReference type="ARBA" id="ARBA00022576"/>
    </source>
</evidence>
<feature type="binding site" evidence="9">
    <location>
        <begin position="115"/>
        <end position="116"/>
    </location>
    <ligand>
        <name>pyridoxal 5'-phosphate</name>
        <dbReference type="ChEBI" id="CHEBI:597326"/>
    </ligand>
</feature>
<dbReference type="InterPro" id="IPR005815">
    <property type="entry name" value="BioA"/>
</dbReference>
<feature type="binding site" evidence="9">
    <location>
        <position position="147"/>
    </location>
    <ligand>
        <name>substrate</name>
    </ligand>
</feature>